<dbReference type="SMART" id="SM00066">
    <property type="entry name" value="GAL4"/>
    <property type="match status" value="1"/>
</dbReference>
<evidence type="ECO:0000256" key="1">
    <source>
        <dbReference type="ARBA" id="ARBA00004123"/>
    </source>
</evidence>
<keyword evidence="4" id="KW-0805">Transcription regulation</keyword>
<keyword evidence="11" id="KW-1185">Reference proteome</keyword>
<sequence length="816" mass="90489">MVRPSTSTDAAGDAGDAADAADAPARAHSEAKAKASKRRCIQSACVPCRRRKSKCDGGTPHCATCLAVYKTPCFYDVESESRRGKMTTAVKRDGAGVVAGESSDRDHNHNHAEFLVNAIRTLPESEVFELVQQLRNPRLDVWSLAEALRRTVPLLATHGPHEQESLETDLSVLMGKPALTQMGESRHYGHTSSLGLVAEDENYTQARVQLSNKPSTWTAVTQDLLFVERLFNLYFSWSHPFYVIFSRECFLNDFRSGRTKYCSPLLVNAILSYACHFTDDPAGRADPRNFRTAGDHFFAEARRLLYEDDAPSLTTTQALAVMAMREPSAGRDSSGFMYMGRCMRMAVELGLHLNNSAAPKHHLTPSEIEVRKVTFWGCFVVDTVWSVCIGRISQLPRAAITVDKPILTESPQQQGAATTRMFLQEFSTLSELVNDNNFMFFAPKERFTSRRLLDMYHNYVNWHKHLPSSLLIQQGAEAPPPHCLICRSMLYHTIVLHLFRPLLKVDILQSEIRPRDLCIESANKVSELLRLYRHSYTLRACQLVLTHILLSICIVHLIYSRDYKQSQENLVEGLRALEDMSVCHYYGARSFKIVHALAKTWKLPWPEKLEVSKLIIQEDGSVISPSEKTLLDHPVAAALTDDPADYTTAGPSTQPNRRESLSMFAVDSGSMGIQISPISVSQGTAMMPNHYNPSSGFVYPQAPTSVSIPVPPPPAPADQLFWTPMPGVGVPILPRDYAPNSMDLNNMLGATDEWDRFGRDGFRMSGAWLQEPVQHFVQAGGVGAAYGGLEELGQQAQGAYEGWWNGGPAGAEGGGG</sequence>
<proteinExistence type="predicted"/>
<dbReference type="PANTHER" id="PTHR31313:SF81">
    <property type="entry name" value="TY1 ENHANCER ACTIVATOR"/>
    <property type="match status" value="1"/>
</dbReference>
<keyword evidence="7" id="KW-0539">Nucleus</keyword>
<keyword evidence="2" id="KW-0479">Metal-binding</keyword>
<dbReference type="GO" id="GO:0008270">
    <property type="term" value="F:zinc ion binding"/>
    <property type="evidence" value="ECO:0007669"/>
    <property type="project" value="InterPro"/>
</dbReference>
<dbReference type="OrthoDB" id="2162761at2759"/>
<dbReference type="InterPro" id="IPR007219">
    <property type="entry name" value="XnlR_reg_dom"/>
</dbReference>
<protein>
    <recommendedName>
        <fullName evidence="9">Zn(2)-C6 fungal-type domain-containing protein</fullName>
    </recommendedName>
</protein>
<evidence type="ECO:0000259" key="9">
    <source>
        <dbReference type="PROSITE" id="PS50048"/>
    </source>
</evidence>
<dbReference type="SUPFAM" id="SSF57701">
    <property type="entry name" value="Zn2/Cys6 DNA-binding domain"/>
    <property type="match status" value="1"/>
</dbReference>
<dbReference type="SMART" id="SM00906">
    <property type="entry name" value="Fungal_trans"/>
    <property type="match status" value="1"/>
</dbReference>
<dbReference type="GO" id="GO:0006351">
    <property type="term" value="P:DNA-templated transcription"/>
    <property type="evidence" value="ECO:0007669"/>
    <property type="project" value="InterPro"/>
</dbReference>
<dbReference type="GO" id="GO:0003677">
    <property type="term" value="F:DNA binding"/>
    <property type="evidence" value="ECO:0007669"/>
    <property type="project" value="UniProtKB-KW"/>
</dbReference>
<dbReference type="InterPro" id="IPR001138">
    <property type="entry name" value="Zn2Cys6_DnaBD"/>
</dbReference>
<evidence type="ECO:0000256" key="4">
    <source>
        <dbReference type="ARBA" id="ARBA00023015"/>
    </source>
</evidence>
<dbReference type="PROSITE" id="PS00463">
    <property type="entry name" value="ZN2_CY6_FUNGAL_1"/>
    <property type="match status" value="1"/>
</dbReference>
<keyword evidence="3" id="KW-0862">Zinc</keyword>
<evidence type="ECO:0000313" key="10">
    <source>
        <dbReference type="EMBL" id="KAF2004919.1"/>
    </source>
</evidence>
<gene>
    <name evidence="10" type="ORF">P154DRAFT_425585</name>
</gene>
<feature type="compositionally biased region" description="Low complexity" evidence="8">
    <location>
        <begin position="9"/>
        <end position="24"/>
    </location>
</feature>
<dbReference type="CDD" id="cd12148">
    <property type="entry name" value="fungal_TF_MHR"/>
    <property type="match status" value="1"/>
</dbReference>
<organism evidence="10 11">
    <name type="scientific">Amniculicola lignicola CBS 123094</name>
    <dbReference type="NCBI Taxonomy" id="1392246"/>
    <lineage>
        <taxon>Eukaryota</taxon>
        <taxon>Fungi</taxon>
        <taxon>Dikarya</taxon>
        <taxon>Ascomycota</taxon>
        <taxon>Pezizomycotina</taxon>
        <taxon>Dothideomycetes</taxon>
        <taxon>Pleosporomycetidae</taxon>
        <taxon>Pleosporales</taxon>
        <taxon>Amniculicolaceae</taxon>
        <taxon>Amniculicola</taxon>
    </lineage>
</organism>
<dbReference type="PROSITE" id="PS50048">
    <property type="entry name" value="ZN2_CY6_FUNGAL_2"/>
    <property type="match status" value="1"/>
</dbReference>
<dbReference type="Pfam" id="PF04082">
    <property type="entry name" value="Fungal_trans"/>
    <property type="match status" value="1"/>
</dbReference>
<dbReference type="Pfam" id="PF00172">
    <property type="entry name" value="Zn_clus"/>
    <property type="match status" value="1"/>
</dbReference>
<dbReference type="CDD" id="cd00067">
    <property type="entry name" value="GAL4"/>
    <property type="match status" value="1"/>
</dbReference>
<evidence type="ECO:0000256" key="3">
    <source>
        <dbReference type="ARBA" id="ARBA00022833"/>
    </source>
</evidence>
<evidence type="ECO:0000313" key="11">
    <source>
        <dbReference type="Proteomes" id="UP000799779"/>
    </source>
</evidence>
<dbReference type="Gene3D" id="4.10.240.10">
    <property type="entry name" value="Zn(2)-C6 fungal-type DNA-binding domain"/>
    <property type="match status" value="1"/>
</dbReference>
<feature type="domain" description="Zn(2)-C6 fungal-type" evidence="9">
    <location>
        <begin position="44"/>
        <end position="75"/>
    </location>
</feature>
<dbReference type="GO" id="GO:0000981">
    <property type="term" value="F:DNA-binding transcription factor activity, RNA polymerase II-specific"/>
    <property type="evidence" value="ECO:0007669"/>
    <property type="project" value="InterPro"/>
</dbReference>
<dbReference type="InterPro" id="IPR036864">
    <property type="entry name" value="Zn2-C6_fun-type_DNA-bd_sf"/>
</dbReference>
<evidence type="ECO:0000256" key="8">
    <source>
        <dbReference type="SAM" id="MobiDB-lite"/>
    </source>
</evidence>
<dbReference type="AlphaFoldDB" id="A0A6A5WVZ9"/>
<dbReference type="EMBL" id="ML977565">
    <property type="protein sequence ID" value="KAF2004919.1"/>
    <property type="molecule type" value="Genomic_DNA"/>
</dbReference>
<keyword evidence="6" id="KW-0804">Transcription</keyword>
<dbReference type="InterPro" id="IPR051615">
    <property type="entry name" value="Transcr_Regulatory_Elem"/>
</dbReference>
<evidence type="ECO:0000256" key="2">
    <source>
        <dbReference type="ARBA" id="ARBA00022723"/>
    </source>
</evidence>
<feature type="region of interest" description="Disordered" evidence="8">
    <location>
        <begin position="1"/>
        <end position="33"/>
    </location>
</feature>
<reference evidence="10" key="1">
    <citation type="journal article" date="2020" name="Stud. Mycol.">
        <title>101 Dothideomycetes genomes: a test case for predicting lifestyles and emergence of pathogens.</title>
        <authorList>
            <person name="Haridas S."/>
            <person name="Albert R."/>
            <person name="Binder M."/>
            <person name="Bloem J."/>
            <person name="Labutti K."/>
            <person name="Salamov A."/>
            <person name="Andreopoulos B."/>
            <person name="Baker S."/>
            <person name="Barry K."/>
            <person name="Bills G."/>
            <person name="Bluhm B."/>
            <person name="Cannon C."/>
            <person name="Castanera R."/>
            <person name="Culley D."/>
            <person name="Daum C."/>
            <person name="Ezra D."/>
            <person name="Gonzalez J."/>
            <person name="Henrissat B."/>
            <person name="Kuo A."/>
            <person name="Liang C."/>
            <person name="Lipzen A."/>
            <person name="Lutzoni F."/>
            <person name="Magnuson J."/>
            <person name="Mondo S."/>
            <person name="Nolan M."/>
            <person name="Ohm R."/>
            <person name="Pangilinan J."/>
            <person name="Park H.-J."/>
            <person name="Ramirez L."/>
            <person name="Alfaro M."/>
            <person name="Sun H."/>
            <person name="Tritt A."/>
            <person name="Yoshinaga Y."/>
            <person name="Zwiers L.-H."/>
            <person name="Turgeon B."/>
            <person name="Goodwin S."/>
            <person name="Spatafora J."/>
            <person name="Crous P."/>
            <person name="Grigoriev I."/>
        </authorList>
    </citation>
    <scope>NUCLEOTIDE SEQUENCE</scope>
    <source>
        <strain evidence="10">CBS 123094</strain>
    </source>
</reference>
<evidence type="ECO:0000256" key="5">
    <source>
        <dbReference type="ARBA" id="ARBA00023125"/>
    </source>
</evidence>
<comment type="subcellular location">
    <subcellularLocation>
        <location evidence="1">Nucleus</location>
    </subcellularLocation>
</comment>
<evidence type="ECO:0000256" key="6">
    <source>
        <dbReference type="ARBA" id="ARBA00023163"/>
    </source>
</evidence>
<evidence type="ECO:0000256" key="7">
    <source>
        <dbReference type="ARBA" id="ARBA00023242"/>
    </source>
</evidence>
<name>A0A6A5WVZ9_9PLEO</name>
<keyword evidence="5" id="KW-0238">DNA-binding</keyword>
<dbReference type="GO" id="GO:0005634">
    <property type="term" value="C:nucleus"/>
    <property type="evidence" value="ECO:0007669"/>
    <property type="project" value="UniProtKB-SubCell"/>
</dbReference>
<dbReference type="PANTHER" id="PTHR31313">
    <property type="entry name" value="TY1 ENHANCER ACTIVATOR"/>
    <property type="match status" value="1"/>
</dbReference>
<accession>A0A6A5WVZ9</accession>
<dbReference type="Proteomes" id="UP000799779">
    <property type="component" value="Unassembled WGS sequence"/>
</dbReference>